<dbReference type="Gene3D" id="3.30.9.10">
    <property type="entry name" value="D-Amino Acid Oxidase, subunit A, domain 2"/>
    <property type="match status" value="1"/>
</dbReference>
<evidence type="ECO:0000256" key="3">
    <source>
        <dbReference type="ARBA" id="ARBA00022630"/>
    </source>
</evidence>
<dbReference type="SUPFAM" id="SSF51905">
    <property type="entry name" value="FAD/NAD(P)-binding domain"/>
    <property type="match status" value="1"/>
</dbReference>
<dbReference type="GO" id="GO:0046168">
    <property type="term" value="P:glycerol-3-phosphate catabolic process"/>
    <property type="evidence" value="ECO:0007669"/>
    <property type="project" value="TreeGrafter"/>
</dbReference>
<evidence type="ECO:0000256" key="1">
    <source>
        <dbReference type="ARBA" id="ARBA00001974"/>
    </source>
</evidence>
<evidence type="ECO:0000256" key="2">
    <source>
        <dbReference type="ARBA" id="ARBA00007330"/>
    </source>
</evidence>
<dbReference type="GO" id="GO:0006071">
    <property type="term" value="P:glycerol metabolic process"/>
    <property type="evidence" value="ECO:0007669"/>
    <property type="project" value="UniProtKB-KW"/>
</dbReference>
<evidence type="ECO:0000256" key="6">
    <source>
        <dbReference type="ARBA" id="ARBA00023002"/>
    </source>
</evidence>
<dbReference type="eggNOG" id="COG0578">
    <property type="taxonomic scope" value="Bacteria"/>
</dbReference>
<dbReference type="InterPro" id="IPR006076">
    <property type="entry name" value="FAD-dep_OxRdtase"/>
</dbReference>
<name>B0TRW3_SHEHH</name>
<protein>
    <submittedName>
        <fullName evidence="9">FAD dependent oxidoreductase</fullName>
    </submittedName>
</protein>
<dbReference type="Pfam" id="PF16901">
    <property type="entry name" value="DAO_C"/>
    <property type="match status" value="1"/>
</dbReference>
<keyword evidence="10" id="KW-1185">Reference proteome</keyword>
<organism evidence="9 10">
    <name type="scientific">Shewanella halifaxensis (strain HAW-EB4)</name>
    <dbReference type="NCBI Taxonomy" id="458817"/>
    <lineage>
        <taxon>Bacteria</taxon>
        <taxon>Pseudomonadati</taxon>
        <taxon>Pseudomonadota</taxon>
        <taxon>Gammaproteobacteria</taxon>
        <taxon>Alteromonadales</taxon>
        <taxon>Shewanellaceae</taxon>
        <taxon>Shewanella</taxon>
    </lineage>
</organism>
<evidence type="ECO:0000313" key="10">
    <source>
        <dbReference type="Proteomes" id="UP000001317"/>
    </source>
</evidence>
<dbReference type="AlphaFoldDB" id="B0TRW3"/>
<feature type="domain" description="FAD dependent oxidoreductase" evidence="7">
    <location>
        <begin position="24"/>
        <end position="394"/>
    </location>
</feature>
<dbReference type="OrthoDB" id="9766796at2"/>
<dbReference type="InterPro" id="IPR000447">
    <property type="entry name" value="G3P_DH_FAD-dep"/>
</dbReference>
<dbReference type="Pfam" id="PF01266">
    <property type="entry name" value="DAO"/>
    <property type="match status" value="1"/>
</dbReference>
<dbReference type="Gene3D" id="1.10.8.870">
    <property type="entry name" value="Alpha-glycerophosphate oxidase, cap domain"/>
    <property type="match status" value="1"/>
</dbReference>
<comment type="similarity">
    <text evidence="2">Belongs to the FAD-dependent glycerol-3-phosphate dehydrogenase family.</text>
</comment>
<keyword evidence="3" id="KW-0285">Flavoprotein</keyword>
<feature type="domain" description="Alpha-glycerophosphate oxidase C-terminal" evidence="8">
    <location>
        <begin position="434"/>
        <end position="517"/>
    </location>
</feature>
<evidence type="ECO:0000256" key="4">
    <source>
        <dbReference type="ARBA" id="ARBA00022798"/>
    </source>
</evidence>
<dbReference type="InterPro" id="IPR036188">
    <property type="entry name" value="FAD/NAD-bd_sf"/>
</dbReference>
<reference evidence="9" key="1">
    <citation type="submission" date="2008-01" db="EMBL/GenBank/DDBJ databases">
        <title>Complete sequence of Shewanella halifaxensis HAW-EB4.</title>
        <authorList>
            <consortium name="US DOE Joint Genome Institute"/>
            <person name="Copeland A."/>
            <person name="Lucas S."/>
            <person name="Lapidus A."/>
            <person name="Glavina del Rio T."/>
            <person name="Dalin E."/>
            <person name="Tice H."/>
            <person name="Bruce D."/>
            <person name="Goodwin L."/>
            <person name="Pitluck S."/>
            <person name="Sims D."/>
            <person name="Brettin T."/>
            <person name="Detter J.C."/>
            <person name="Han C."/>
            <person name="Kuske C.R."/>
            <person name="Schmutz J."/>
            <person name="Larimer F."/>
            <person name="Land M."/>
            <person name="Hauser L."/>
            <person name="Kyrpides N."/>
            <person name="Kim E."/>
            <person name="Zhao J.-S."/>
            <person name="Richardson P."/>
        </authorList>
    </citation>
    <scope>NUCLEOTIDE SEQUENCE [LARGE SCALE GENOMIC DNA]</scope>
    <source>
        <strain evidence="9">HAW-EB4</strain>
    </source>
</reference>
<dbReference type="HOGENOM" id="CLU_015740_5_1_6"/>
<evidence type="ECO:0000259" key="8">
    <source>
        <dbReference type="Pfam" id="PF16901"/>
    </source>
</evidence>
<comment type="cofactor">
    <cofactor evidence="1">
        <name>FAD</name>
        <dbReference type="ChEBI" id="CHEBI:57692"/>
    </cofactor>
</comment>
<proteinExistence type="inferred from homology"/>
<dbReference type="STRING" id="458817.Shal_3329"/>
<dbReference type="EMBL" id="CP000931">
    <property type="protein sequence ID" value="ABZ77875.1"/>
    <property type="molecule type" value="Genomic_DNA"/>
</dbReference>
<evidence type="ECO:0000259" key="7">
    <source>
        <dbReference type="Pfam" id="PF01266"/>
    </source>
</evidence>
<dbReference type="PRINTS" id="PR01001">
    <property type="entry name" value="FADG3PDH"/>
</dbReference>
<gene>
    <name evidence="9" type="ordered locus">Shal_3329</name>
</gene>
<dbReference type="PANTHER" id="PTHR11985">
    <property type="entry name" value="GLYCEROL-3-PHOSPHATE DEHYDROGENASE"/>
    <property type="match status" value="1"/>
</dbReference>
<dbReference type="GO" id="GO:0004368">
    <property type="term" value="F:glycerol-3-phosphate dehydrogenase (quinone) activity"/>
    <property type="evidence" value="ECO:0007669"/>
    <property type="project" value="InterPro"/>
</dbReference>
<dbReference type="InterPro" id="IPR038299">
    <property type="entry name" value="DAO_C_sf"/>
</dbReference>
<dbReference type="Gene3D" id="3.50.50.60">
    <property type="entry name" value="FAD/NAD(P)-binding domain"/>
    <property type="match status" value="1"/>
</dbReference>
<dbReference type="PANTHER" id="PTHR11985:SF35">
    <property type="entry name" value="ANAEROBIC GLYCEROL-3-PHOSPHATE DEHYDROGENASE SUBUNIT A"/>
    <property type="match status" value="1"/>
</dbReference>
<sequence>MNTLSQAAKAATDAITQVEEAEYDLIIIGGGITGAGIFHLAANQGLKVLLLEQNDFAWGTSSRSSKMVHGGLRYLATGQWRMTRDAAREREVMLAQLPGLVDLMPYMMLHKKGDFPSAALFHRVLSIYDKLAGSKHHRPLSMEKARTWLSELSFDGINGVSLFADGVTDDARLVLRALQDGVLTGGQALNYVRVTGLIERGEKQDKNERVCGVRLTLANTLDSQALADKEYSVKAKCVINATGSWADKLHPLPQGGLRPLRGSHLVLPFERLPVSACLTFYHPQDGRPVYIYPWQGCCVIGTTDLDHSGSLDSEPGISQQEVDYLLGLARHYFPKQQLDERDVVSCWSGIRPIYSDSQHEGKGKELSKEPSKESREHIIWSKPGLISVTGGKLTSYHLMAKETLARVSLQLPNLFSAELKRAPFSQATQGYADEHLTGYFGHFAPHIAAMNNALMIGISRCQWRELEWSLANESVVHLDDLLLRRTRLALLLGSEINQYREAILSLCCQHLAWSMTKAESEWLRFEQIMNASYRLPSQQEKRECL</sequence>
<dbReference type="InterPro" id="IPR031656">
    <property type="entry name" value="DAO_C"/>
</dbReference>
<dbReference type="Proteomes" id="UP000001317">
    <property type="component" value="Chromosome"/>
</dbReference>
<dbReference type="KEGG" id="shl:Shal_3329"/>
<keyword evidence="4" id="KW-0319">Glycerol metabolism</keyword>
<keyword evidence="5" id="KW-0274">FAD</keyword>
<evidence type="ECO:0000313" key="9">
    <source>
        <dbReference type="EMBL" id="ABZ77875.1"/>
    </source>
</evidence>
<dbReference type="RefSeq" id="WP_012278396.1">
    <property type="nucleotide sequence ID" value="NC_010334.1"/>
</dbReference>
<accession>B0TRW3</accession>
<keyword evidence="6" id="KW-0560">Oxidoreductase</keyword>
<evidence type="ECO:0000256" key="5">
    <source>
        <dbReference type="ARBA" id="ARBA00022827"/>
    </source>
</evidence>